<comment type="caution">
    <text evidence="1">The sequence shown here is derived from an EMBL/GenBank/DDBJ whole genome shotgun (WGS) entry which is preliminary data.</text>
</comment>
<name>A0A7Y9AT55_9ACTN</name>
<dbReference type="AlphaFoldDB" id="A0A7Y9AT55"/>
<reference evidence="1 2" key="1">
    <citation type="submission" date="2020-07" db="EMBL/GenBank/DDBJ databases">
        <title>Sequencing the genomes of 1000 actinobacteria strains.</title>
        <authorList>
            <person name="Klenk H.-P."/>
        </authorList>
    </citation>
    <scope>NUCLEOTIDE SEQUENCE [LARGE SCALE GENOMIC DNA]</scope>
    <source>
        <strain evidence="1 2">DSM 7487</strain>
    </source>
</reference>
<evidence type="ECO:0000313" key="1">
    <source>
        <dbReference type="EMBL" id="NYD21602.1"/>
    </source>
</evidence>
<proteinExistence type="predicted"/>
<accession>A0A7Y9AT55</accession>
<dbReference type="Proteomes" id="UP000521922">
    <property type="component" value="Unassembled WGS sequence"/>
</dbReference>
<organism evidence="1 2">
    <name type="scientific">Kineococcus aurantiacus</name>
    <dbReference type="NCBI Taxonomy" id="37633"/>
    <lineage>
        <taxon>Bacteria</taxon>
        <taxon>Bacillati</taxon>
        <taxon>Actinomycetota</taxon>
        <taxon>Actinomycetes</taxon>
        <taxon>Kineosporiales</taxon>
        <taxon>Kineosporiaceae</taxon>
        <taxon>Kineococcus</taxon>
    </lineage>
</organism>
<dbReference type="RefSeq" id="WP_179750017.1">
    <property type="nucleotide sequence ID" value="NZ_BAAAGN010000005.1"/>
</dbReference>
<evidence type="ECO:0008006" key="3">
    <source>
        <dbReference type="Google" id="ProtNLM"/>
    </source>
</evidence>
<protein>
    <recommendedName>
        <fullName evidence="3">Asp23/Gls24 family envelope stress response protein</fullName>
    </recommendedName>
</protein>
<keyword evidence="2" id="KW-1185">Reference proteome</keyword>
<dbReference type="EMBL" id="JACCBB010000001">
    <property type="protein sequence ID" value="NYD21602.1"/>
    <property type="molecule type" value="Genomic_DNA"/>
</dbReference>
<gene>
    <name evidence="1" type="ORF">BJ968_001142</name>
</gene>
<sequence length="158" mass="16610">MTTQSDRPGAHGARVLAEATAALRRHTPTGWQDVRTDLIALARRAHRPSAPVRGRHDLGEFLLASDVLVGDLRAAVDPVRDVSVTAVHCATDDRAHLTGVTVEVAALFGTHLPSAGRAVRAAVDATLTDLLGPLRPPPEAVDVHVHVGDVVTDPTAVD</sequence>
<evidence type="ECO:0000313" key="2">
    <source>
        <dbReference type="Proteomes" id="UP000521922"/>
    </source>
</evidence>